<protein>
    <submittedName>
        <fullName evidence="1">Uncharacterized protein</fullName>
    </submittedName>
</protein>
<organism evidence="1 2">
    <name type="scientific">Ladona fulva</name>
    <name type="common">Scarce chaser dragonfly</name>
    <name type="synonym">Libellula fulva</name>
    <dbReference type="NCBI Taxonomy" id="123851"/>
    <lineage>
        <taxon>Eukaryota</taxon>
        <taxon>Metazoa</taxon>
        <taxon>Ecdysozoa</taxon>
        <taxon>Arthropoda</taxon>
        <taxon>Hexapoda</taxon>
        <taxon>Insecta</taxon>
        <taxon>Pterygota</taxon>
        <taxon>Palaeoptera</taxon>
        <taxon>Odonata</taxon>
        <taxon>Epiprocta</taxon>
        <taxon>Anisoptera</taxon>
        <taxon>Libelluloidea</taxon>
        <taxon>Libellulidae</taxon>
        <taxon>Ladona</taxon>
    </lineage>
</organism>
<name>A0A8K0KQC5_LADFU</name>
<dbReference type="PANTHER" id="PTHR31511">
    <property type="entry name" value="PROTEIN CBG23764"/>
    <property type="match status" value="1"/>
</dbReference>
<dbReference type="PANTHER" id="PTHR31511:SF12">
    <property type="entry name" value="RHO TERMINATION FACTOR N-TERMINAL DOMAIN-CONTAINING PROTEIN"/>
    <property type="match status" value="1"/>
</dbReference>
<accession>A0A8K0KQC5</accession>
<dbReference type="AlphaFoldDB" id="A0A8K0KQC5"/>
<dbReference type="SUPFAM" id="SSF56672">
    <property type="entry name" value="DNA/RNA polymerases"/>
    <property type="match status" value="1"/>
</dbReference>
<reference evidence="1" key="1">
    <citation type="submission" date="2013-04" db="EMBL/GenBank/DDBJ databases">
        <authorList>
            <person name="Qu J."/>
            <person name="Murali S.C."/>
            <person name="Bandaranaike D."/>
            <person name="Bellair M."/>
            <person name="Blankenburg K."/>
            <person name="Chao H."/>
            <person name="Dinh H."/>
            <person name="Doddapaneni H."/>
            <person name="Downs B."/>
            <person name="Dugan-Rocha S."/>
            <person name="Elkadiri S."/>
            <person name="Gnanaolivu R.D."/>
            <person name="Hernandez B."/>
            <person name="Javaid M."/>
            <person name="Jayaseelan J.C."/>
            <person name="Lee S."/>
            <person name="Li M."/>
            <person name="Ming W."/>
            <person name="Munidasa M."/>
            <person name="Muniz J."/>
            <person name="Nguyen L."/>
            <person name="Ongeri F."/>
            <person name="Osuji N."/>
            <person name="Pu L.-L."/>
            <person name="Puazo M."/>
            <person name="Qu C."/>
            <person name="Quiroz J."/>
            <person name="Raj R."/>
            <person name="Weissenberger G."/>
            <person name="Xin Y."/>
            <person name="Zou X."/>
            <person name="Han Y."/>
            <person name="Richards S."/>
            <person name="Worley K."/>
            <person name="Muzny D."/>
            <person name="Gibbs R."/>
        </authorList>
    </citation>
    <scope>NUCLEOTIDE SEQUENCE</scope>
    <source>
        <strain evidence="1">Sampled in the wild</strain>
    </source>
</reference>
<reference evidence="1" key="2">
    <citation type="submission" date="2017-10" db="EMBL/GenBank/DDBJ databases">
        <title>Ladona fulva Genome sequencing and assembly.</title>
        <authorList>
            <person name="Murali S."/>
            <person name="Richards S."/>
            <person name="Bandaranaike D."/>
            <person name="Bellair M."/>
            <person name="Blankenburg K."/>
            <person name="Chao H."/>
            <person name="Dinh H."/>
            <person name="Doddapaneni H."/>
            <person name="Dugan-Rocha S."/>
            <person name="Elkadiri S."/>
            <person name="Gnanaolivu R."/>
            <person name="Hernandez B."/>
            <person name="Skinner E."/>
            <person name="Javaid M."/>
            <person name="Lee S."/>
            <person name="Li M."/>
            <person name="Ming W."/>
            <person name="Munidasa M."/>
            <person name="Muniz J."/>
            <person name="Nguyen L."/>
            <person name="Hughes D."/>
            <person name="Osuji N."/>
            <person name="Pu L.-L."/>
            <person name="Puazo M."/>
            <person name="Qu C."/>
            <person name="Quiroz J."/>
            <person name="Raj R."/>
            <person name="Weissenberger G."/>
            <person name="Xin Y."/>
            <person name="Zou X."/>
            <person name="Han Y."/>
            <person name="Worley K."/>
            <person name="Muzny D."/>
            <person name="Gibbs R."/>
        </authorList>
    </citation>
    <scope>NUCLEOTIDE SEQUENCE</scope>
    <source>
        <strain evidence="1">Sampled in the wild</strain>
    </source>
</reference>
<keyword evidence="2" id="KW-1185">Reference proteome</keyword>
<dbReference type="OrthoDB" id="8030979at2759"/>
<evidence type="ECO:0000313" key="2">
    <source>
        <dbReference type="Proteomes" id="UP000792457"/>
    </source>
</evidence>
<sequence length="172" mass="20023">MQLTITLLTTNSDIYLKSDVSLFTDVFENFHHICLEAYNHDPAWYYTAPGLTFVAMLKHTEIKLQLLTDYDMILMIEKGIRGGISQCCKRYVEANNKYMEEYDSKSESPLSRPLPYANFRWLSPDEIRDFSVNEIPEYNEKGYILEVDLEYPTSLHDEHSDLPLCPENKAPP</sequence>
<gene>
    <name evidence="1" type="ORF">J437_LFUL019089</name>
</gene>
<dbReference type="InterPro" id="IPR043502">
    <property type="entry name" value="DNA/RNA_pol_sf"/>
</dbReference>
<comment type="caution">
    <text evidence="1">The sequence shown here is derived from an EMBL/GenBank/DDBJ whole genome shotgun (WGS) entry which is preliminary data.</text>
</comment>
<dbReference type="GO" id="GO:0071897">
    <property type="term" value="P:DNA biosynthetic process"/>
    <property type="evidence" value="ECO:0007669"/>
    <property type="project" value="UniProtKB-ARBA"/>
</dbReference>
<evidence type="ECO:0000313" key="1">
    <source>
        <dbReference type="EMBL" id="KAG8239297.1"/>
    </source>
</evidence>
<dbReference type="Proteomes" id="UP000792457">
    <property type="component" value="Unassembled WGS sequence"/>
</dbReference>
<proteinExistence type="predicted"/>
<dbReference type="EMBL" id="KZ309584">
    <property type="protein sequence ID" value="KAG8239297.1"/>
    <property type="molecule type" value="Genomic_DNA"/>
</dbReference>
<feature type="non-terminal residue" evidence="1">
    <location>
        <position position="172"/>
    </location>
</feature>